<dbReference type="KEGG" id="acaf:CA12_20070"/>
<reference evidence="3 4" key="1">
    <citation type="submission" date="2019-02" db="EMBL/GenBank/DDBJ databases">
        <title>Deep-cultivation of Planctomycetes and their phenomic and genomic characterization uncovers novel biology.</title>
        <authorList>
            <person name="Wiegand S."/>
            <person name="Jogler M."/>
            <person name="Boedeker C."/>
            <person name="Pinto D."/>
            <person name="Vollmers J."/>
            <person name="Rivas-Marin E."/>
            <person name="Kohn T."/>
            <person name="Peeters S.H."/>
            <person name="Heuer A."/>
            <person name="Rast P."/>
            <person name="Oberbeckmann S."/>
            <person name="Bunk B."/>
            <person name="Jeske O."/>
            <person name="Meyerdierks A."/>
            <person name="Storesund J.E."/>
            <person name="Kallscheuer N."/>
            <person name="Luecker S."/>
            <person name="Lage O.M."/>
            <person name="Pohl T."/>
            <person name="Merkel B.J."/>
            <person name="Hornburger P."/>
            <person name="Mueller R.-W."/>
            <person name="Bruemmer F."/>
            <person name="Labrenz M."/>
            <person name="Spormann A.M."/>
            <person name="Op den Camp H."/>
            <person name="Overmann J."/>
            <person name="Amann R."/>
            <person name="Jetten M.S.M."/>
            <person name="Mascher T."/>
            <person name="Medema M.H."/>
            <person name="Devos D.P."/>
            <person name="Kaster A.-K."/>
            <person name="Ovreas L."/>
            <person name="Rohde M."/>
            <person name="Galperin M.Y."/>
            <person name="Jogler C."/>
        </authorList>
    </citation>
    <scope>NUCLEOTIDE SEQUENCE [LARGE SCALE GENOMIC DNA]</scope>
    <source>
        <strain evidence="3 4">CA12</strain>
    </source>
</reference>
<keyword evidence="2" id="KW-0812">Transmembrane</keyword>
<dbReference type="GO" id="GO:0008237">
    <property type="term" value="F:metallopeptidase activity"/>
    <property type="evidence" value="ECO:0007669"/>
    <property type="project" value="InterPro"/>
</dbReference>
<gene>
    <name evidence="3" type="ORF">CA12_20070</name>
</gene>
<dbReference type="EMBL" id="CP036265">
    <property type="protein sequence ID" value="QDT15909.1"/>
    <property type="molecule type" value="Genomic_DNA"/>
</dbReference>
<dbReference type="Gene3D" id="3.40.390.10">
    <property type="entry name" value="Collagenase (Catalytic Domain)"/>
    <property type="match status" value="1"/>
</dbReference>
<evidence type="ECO:0000313" key="4">
    <source>
        <dbReference type="Proteomes" id="UP000318741"/>
    </source>
</evidence>
<keyword evidence="4" id="KW-1185">Reference proteome</keyword>
<accession>A0A517P961</accession>
<feature type="transmembrane region" description="Helical" evidence="2">
    <location>
        <begin position="289"/>
        <end position="308"/>
    </location>
</feature>
<dbReference type="Proteomes" id="UP000318741">
    <property type="component" value="Chromosome"/>
</dbReference>
<evidence type="ECO:0000313" key="3">
    <source>
        <dbReference type="EMBL" id="QDT15909.1"/>
    </source>
</evidence>
<feature type="transmembrane region" description="Helical" evidence="2">
    <location>
        <begin position="256"/>
        <end position="277"/>
    </location>
</feature>
<feature type="compositionally biased region" description="Pro residues" evidence="1">
    <location>
        <begin position="1"/>
        <end position="12"/>
    </location>
</feature>
<keyword evidence="2" id="KW-1133">Transmembrane helix</keyword>
<dbReference type="RefSeq" id="WP_145358804.1">
    <property type="nucleotide sequence ID" value="NZ_CP036265.1"/>
</dbReference>
<evidence type="ECO:0000256" key="2">
    <source>
        <dbReference type="SAM" id="Phobius"/>
    </source>
</evidence>
<feature type="transmembrane region" description="Helical" evidence="2">
    <location>
        <begin position="328"/>
        <end position="361"/>
    </location>
</feature>
<proteinExistence type="predicted"/>
<feature type="region of interest" description="Disordered" evidence="1">
    <location>
        <begin position="1"/>
        <end position="20"/>
    </location>
</feature>
<keyword evidence="2" id="KW-0472">Membrane</keyword>
<sequence length="418" mass="44483">MTPAPTPAPDSPPGSRAKKAPGRYRVGVMTMEVEGDRPDAFAALVRSAVDQFDATIQSDGTGEGAAGVSVELLAFRGPHLTPTEGAYRPLDFLRIGLTEKLERGVHFLLIVTEVDLSSAAFTSTVALPSRLTNVAVISTKRLDPAYRGEPPDPDAAAAALTALLRHCFGHLLNLPHHPGPNNVMYDFAQVDELAAMTELTETQRARVRRALPREARERTTASRAGRLARWRFALKVAFSNAGGIVGAALRANPIRLLGRLPTLVTTALSVLLVLFFSPEPWDVGSTVELYQLALFSAVAVIGATAALYRAFGFGAVRDRTRALSESAVVTAAATLLSLGATMALLFTALAGLVWLGAATVFPRQLMETWPTVDPAVRTADHLKLSLFVAAIATLAGSLGGRADSRDLVRGVLFVDEET</sequence>
<organism evidence="3 4">
    <name type="scientific">Alienimonas californiensis</name>
    <dbReference type="NCBI Taxonomy" id="2527989"/>
    <lineage>
        <taxon>Bacteria</taxon>
        <taxon>Pseudomonadati</taxon>
        <taxon>Planctomycetota</taxon>
        <taxon>Planctomycetia</taxon>
        <taxon>Planctomycetales</taxon>
        <taxon>Planctomycetaceae</taxon>
        <taxon>Alienimonas</taxon>
    </lineage>
</organism>
<dbReference type="OrthoDB" id="7874975at2"/>
<name>A0A517P961_9PLAN</name>
<dbReference type="InterPro" id="IPR024079">
    <property type="entry name" value="MetalloPept_cat_dom_sf"/>
</dbReference>
<feature type="transmembrane region" description="Helical" evidence="2">
    <location>
        <begin position="230"/>
        <end position="249"/>
    </location>
</feature>
<dbReference type="AlphaFoldDB" id="A0A517P961"/>
<evidence type="ECO:0000256" key="1">
    <source>
        <dbReference type="SAM" id="MobiDB-lite"/>
    </source>
</evidence>
<protein>
    <submittedName>
        <fullName evidence="3">Uncharacterized protein</fullName>
    </submittedName>
</protein>